<feature type="region of interest" description="Disordered" evidence="1">
    <location>
        <begin position="943"/>
        <end position="992"/>
    </location>
</feature>
<proteinExistence type="predicted"/>
<dbReference type="Pfam" id="PF03781">
    <property type="entry name" value="FGE-sulfatase"/>
    <property type="match status" value="1"/>
</dbReference>
<name>A0A2K8UD60_9GAMM</name>
<dbReference type="PANTHER" id="PTHR23150">
    <property type="entry name" value="SULFATASE MODIFYING FACTOR 1, 2"/>
    <property type="match status" value="1"/>
</dbReference>
<feature type="compositionally biased region" description="Pro residues" evidence="1">
    <location>
        <begin position="112"/>
        <end position="127"/>
    </location>
</feature>
<evidence type="ECO:0000313" key="5">
    <source>
        <dbReference type="Proteomes" id="UP000232638"/>
    </source>
</evidence>
<dbReference type="PANTHER" id="PTHR23150:SF19">
    <property type="entry name" value="FORMYLGLYCINE-GENERATING ENZYME"/>
    <property type="match status" value="1"/>
</dbReference>
<keyword evidence="5" id="KW-1185">Reference proteome</keyword>
<dbReference type="InterPro" id="IPR051043">
    <property type="entry name" value="Sulfatase_Mod_Factor_Kinase"/>
</dbReference>
<dbReference type="EMBL" id="CP020370">
    <property type="protein sequence ID" value="AUB83512.1"/>
    <property type="molecule type" value="Genomic_DNA"/>
</dbReference>
<dbReference type="InterPro" id="IPR042095">
    <property type="entry name" value="SUMF_sf"/>
</dbReference>
<dbReference type="KEGG" id="tsy:THSYN_22885"/>
<feature type="transmembrane region" description="Helical" evidence="2">
    <location>
        <begin position="214"/>
        <end position="232"/>
    </location>
</feature>
<feature type="region of interest" description="Disordered" evidence="1">
    <location>
        <begin position="78"/>
        <end position="127"/>
    </location>
</feature>
<dbReference type="GO" id="GO:0120147">
    <property type="term" value="F:formylglycine-generating oxidase activity"/>
    <property type="evidence" value="ECO:0007669"/>
    <property type="project" value="TreeGrafter"/>
</dbReference>
<feature type="transmembrane region" description="Helical" evidence="2">
    <location>
        <begin position="136"/>
        <end position="157"/>
    </location>
</feature>
<organism evidence="4 5">
    <name type="scientific">Candidatus Thiodictyon syntrophicum</name>
    <dbReference type="NCBI Taxonomy" id="1166950"/>
    <lineage>
        <taxon>Bacteria</taxon>
        <taxon>Pseudomonadati</taxon>
        <taxon>Pseudomonadota</taxon>
        <taxon>Gammaproteobacteria</taxon>
        <taxon>Chromatiales</taxon>
        <taxon>Chromatiaceae</taxon>
        <taxon>Thiodictyon</taxon>
    </lineage>
</organism>
<dbReference type="SUPFAM" id="SSF56436">
    <property type="entry name" value="C-type lectin-like"/>
    <property type="match status" value="1"/>
</dbReference>
<evidence type="ECO:0000313" key="4">
    <source>
        <dbReference type="EMBL" id="AUB83512.1"/>
    </source>
</evidence>
<dbReference type="InterPro" id="IPR016187">
    <property type="entry name" value="CTDL_fold"/>
</dbReference>
<keyword evidence="2" id="KW-0472">Membrane</keyword>
<accession>A0A2K8UD60</accession>
<evidence type="ECO:0000256" key="1">
    <source>
        <dbReference type="SAM" id="MobiDB-lite"/>
    </source>
</evidence>
<dbReference type="Gene3D" id="3.90.1580.10">
    <property type="entry name" value="paralog of FGE (formylglycine-generating enzyme)"/>
    <property type="match status" value="1"/>
</dbReference>
<gene>
    <name evidence="4" type="ORF">THSYN_22885</name>
</gene>
<keyword evidence="2" id="KW-0812">Transmembrane</keyword>
<dbReference type="Proteomes" id="UP000232638">
    <property type="component" value="Chromosome"/>
</dbReference>
<feature type="region of interest" description="Disordered" evidence="1">
    <location>
        <begin position="693"/>
        <end position="714"/>
    </location>
</feature>
<reference evidence="4 5" key="1">
    <citation type="submission" date="2017-03" db="EMBL/GenBank/DDBJ databases">
        <title>Complete genome sequence of Candidatus 'Thiodictyon syntrophicum' sp. nov. strain Cad16T, a photolithoautotroph purple sulfur bacterium isolated from an alpine meromictic lake.</title>
        <authorList>
            <person name="Luedin S.M."/>
            <person name="Pothier J.F."/>
            <person name="Danza F."/>
            <person name="Storelli N."/>
            <person name="Wittwer M."/>
            <person name="Tonolla M."/>
        </authorList>
    </citation>
    <scope>NUCLEOTIDE SEQUENCE [LARGE SCALE GENOMIC DNA]</scope>
    <source>
        <strain evidence="4 5">Cad16T</strain>
    </source>
</reference>
<sequence>MPMPAPLTPGDDPRLGDLLRCLPDLGVPVGALDHERVCRVLPPGRMLGWEATRELLVTLLAKDEEQRRAVRGEFRRLLPPLPARTPPGETAPVSDGTAAGDFDAPDPDGEAPAPPADRAAPPPRTLLTPPPRRWPWWRLALATTLGLVLILTAAFLIQTWRTVPLPPPRQAPVPPPPAIAPTPIGELPAQPLATFNDWVPVFEARTPAERLGPWLAPLALLCGGLLALAWLWERARRLLEPAWSPVPVYDKDGEPVFAWTPEHLHPPGLLTARARRELVWGVQRFAGERATTHLDIPATVHASAASGLPQPRFAPARYEREVWLWLDTRLRSREAVALADQIERDLVRAGLRVRRGTFVGWPDRVRLATGERTSPLDLGPAARTALVCLFTEGADLARALDGGAGEDGAALQRVLRELGTWPRLCLVDLAPPDLDLPALAARLRFDCCPPAALPAWLAERPDRPRGPPAEGPAPAALALRLWAAACALPRLPVTSAQARALYETLGETLGLPSAWRLPNPGRGHASPDGIRFSDGERQALLRDLARWAAEDGWGTAVGIESQACRCLALGLAFWERHIGGGAASLARISARSGQGPADQAQTIERLLLVLWRGDAYSALAVRALYDLYQQEALQAPIRERLGGLDTWRDGAGPRIELPWTWNTLPEAPAARTGAETAETVLALFAADPRSAAAAPPCRATDQAAADTAPPEPRGTARQRLYRMGFAGAAPGARPRLGAETLILLGTCAGLALAGGLGLIERLGARPGPAFVHAAPVYDDALFQALVMEGRQDGRPYAASRKHAVTAAAGLGADPRLHWCWSGLEAERAAPPCRALAENRADPRRVNPLPMGRSALLRAGTSAEPIRACAKGWPQLSVAVIVGDPWNWPPDPPNNESARRLAIRLLDRGSADLVLIGPDWAEQARVLAGKWSFAAVPGIDGGRSAQRTLRGDPAPLGAALPTNGPAAPVGSAARTSDLTQGTRPEPSPNAAPDSQWLFFAPPGTARIEQQVPPLGTHRALLTGDLEAMARALDFPGARPAADALSRTARVTNLAGNPRLWGGPEVEPGPKGIAFVQVCPGTFTMGSAPVKPDTTPKHLKPHGDERLAHPVVLDGFWIGRTETSQTQYAAVAGDPAPAGLSLPEADINWTDARKYCQGLAPDADLPTEAQWEYAARAGTQDPYPFPDDLAGLCTYANGAGNETPWQNKNTACSDPFKEAAPIGRFPPNPLGLYDMHGNLWEWVRDCWDDKAYAGRGSHPLAAPVKDSGTCAWRVLRGGSFGDVPQHLRSAVRDWSVPQRRDQGNGFRCVRGSGRQPAP</sequence>
<dbReference type="InterPro" id="IPR005532">
    <property type="entry name" value="SUMF_dom"/>
</dbReference>
<evidence type="ECO:0000259" key="3">
    <source>
        <dbReference type="Pfam" id="PF03781"/>
    </source>
</evidence>
<feature type="domain" description="Sulfatase-modifying factor enzyme-like" evidence="3">
    <location>
        <begin position="1073"/>
        <end position="1308"/>
    </location>
</feature>
<keyword evidence="2" id="KW-1133">Transmembrane helix</keyword>
<evidence type="ECO:0000256" key="2">
    <source>
        <dbReference type="SAM" id="Phobius"/>
    </source>
</evidence>
<protein>
    <recommendedName>
        <fullName evidence="3">Sulfatase-modifying factor enzyme-like domain-containing protein</fullName>
    </recommendedName>
</protein>
<feature type="compositionally biased region" description="Polar residues" evidence="1">
    <location>
        <begin position="972"/>
        <end position="981"/>
    </location>
</feature>
<feature type="compositionally biased region" description="Low complexity" evidence="1">
    <location>
        <begin position="693"/>
        <end position="708"/>
    </location>
</feature>